<protein>
    <submittedName>
        <fullName evidence="2">Uncharacterized protein</fullName>
    </submittedName>
</protein>
<organism evidence="2">
    <name type="scientific">Sinorhizobium terangae</name>
    <dbReference type="NCBI Taxonomy" id="110322"/>
    <lineage>
        <taxon>Bacteria</taxon>
        <taxon>Pseudomonadati</taxon>
        <taxon>Pseudomonadota</taxon>
        <taxon>Alphaproteobacteria</taxon>
        <taxon>Hyphomicrobiales</taxon>
        <taxon>Rhizobiaceae</taxon>
        <taxon>Sinorhizobium/Ensifer group</taxon>
        <taxon>Sinorhizobium</taxon>
    </lineage>
</organism>
<feature type="non-terminal residue" evidence="2">
    <location>
        <position position="1"/>
    </location>
</feature>
<name>D1CTM6_SINTE</name>
<evidence type="ECO:0000256" key="1">
    <source>
        <dbReference type="SAM" id="MobiDB-lite"/>
    </source>
</evidence>
<reference evidence="2" key="1">
    <citation type="submission" date="2006-02" db="EMBL/GenBank/DDBJ databases">
        <title>Sampling the accessory genome of the Sinorhizobium genus by suppressive subtractive hybridization.</title>
        <authorList>
            <person name="Moulin L."/>
            <person name="Ghazoui Z."/>
            <person name="Young P."/>
        </authorList>
    </citation>
    <scope>NUCLEOTIDE SEQUENCE</scope>
    <source>
        <strain evidence="2">LMG7834</strain>
    </source>
</reference>
<proteinExistence type="predicted"/>
<accession>D1CTM6</accession>
<evidence type="ECO:0000313" key="2">
    <source>
        <dbReference type="EMBL" id="ABD75180.1"/>
    </source>
</evidence>
<dbReference type="EMBL" id="DQ403631">
    <property type="protein sequence ID" value="ABD75180.1"/>
    <property type="molecule type" value="Genomic_DNA"/>
</dbReference>
<feature type="compositionally biased region" description="Polar residues" evidence="1">
    <location>
        <begin position="103"/>
        <end position="122"/>
    </location>
</feature>
<dbReference type="AlphaFoldDB" id="D1CTM6"/>
<sequence length="122" mass="13146">ECAACLPEPGMPQFREAPGSISAGREMISADISRSMLPACALYVSSDIEPSCLRLISSVTTPTKKIVTHTALPIAATSAKNLPMSQMLLQELTRLHHRLPYQPSLSSPGARNERVQVTCQVS</sequence>
<feature type="region of interest" description="Disordered" evidence="1">
    <location>
        <begin position="102"/>
        <end position="122"/>
    </location>
</feature>